<reference evidence="10 11" key="1">
    <citation type="journal article" date="2017" name="BMC Biol.">
        <title>Genomic innovations, transcriptional plasticity and gene loss underlying the evolution and divergence of two highly polyphagous and invasive Helicoverpa pest species.</title>
        <authorList>
            <person name="Pearce S.L."/>
            <person name="Clarke D.F."/>
            <person name="East P.D."/>
            <person name="Elfekih S."/>
            <person name="Gordon K.H."/>
            <person name="Jermiin L.S."/>
            <person name="McGaughran A."/>
            <person name="Oakeshott J.G."/>
            <person name="Papanikolaou A."/>
            <person name="Perera O.P."/>
            <person name="Rane R.V."/>
            <person name="Richards S."/>
            <person name="Tay W.T."/>
            <person name="Walsh T.K."/>
            <person name="Anderson A."/>
            <person name="Anderson C.J."/>
            <person name="Asgari S."/>
            <person name="Board P.G."/>
            <person name="Bretschneider A."/>
            <person name="Campbell P.M."/>
            <person name="Chertemps T."/>
            <person name="Christeller J.T."/>
            <person name="Coppin C.W."/>
            <person name="Downes S.J."/>
            <person name="Duan G."/>
            <person name="Farnsworth C.A."/>
            <person name="Good R.T."/>
            <person name="Han L.B."/>
            <person name="Han Y.C."/>
            <person name="Hatje K."/>
            <person name="Horne I."/>
            <person name="Huang Y.P."/>
            <person name="Hughes D.S."/>
            <person name="Jacquin-Joly E."/>
            <person name="James W."/>
            <person name="Jhangiani S."/>
            <person name="Kollmar M."/>
            <person name="Kuwar S.S."/>
            <person name="Li S."/>
            <person name="Liu N.Y."/>
            <person name="Maibeche M.T."/>
            <person name="Miller J.R."/>
            <person name="Montagne N."/>
            <person name="Perry T."/>
            <person name="Qu J."/>
            <person name="Song S.V."/>
            <person name="Sutton G.G."/>
            <person name="Vogel H."/>
            <person name="Walenz B.P."/>
            <person name="Xu W."/>
            <person name="Zhang H.J."/>
            <person name="Zou Z."/>
            <person name="Batterham P."/>
            <person name="Edwards O.R."/>
            <person name="Feyereisen R."/>
            <person name="Gibbs R.A."/>
            <person name="Heckel D.G."/>
            <person name="McGrath A."/>
            <person name="Robin C."/>
            <person name="Scherer S.E."/>
            <person name="Worley K.C."/>
            <person name="Wu Y.D."/>
        </authorList>
    </citation>
    <scope>NUCLEOTIDE SEQUENCE [LARGE SCALE GENOMIC DNA]</scope>
    <source>
        <strain evidence="10">Harm_GR_Male_#8</strain>
        <tissue evidence="10">Whole organism</tissue>
    </source>
</reference>
<dbReference type="InterPro" id="IPR011701">
    <property type="entry name" value="MFS"/>
</dbReference>
<dbReference type="Proteomes" id="UP000249218">
    <property type="component" value="Unassembled WGS sequence"/>
</dbReference>
<comment type="subcellular location">
    <subcellularLocation>
        <location evidence="1">Membrane</location>
        <topology evidence="1">Multi-pass membrane protein</topology>
    </subcellularLocation>
</comment>
<evidence type="ECO:0000313" key="11">
    <source>
        <dbReference type="Proteomes" id="UP000249218"/>
    </source>
</evidence>
<feature type="transmembrane region" description="Helical" evidence="8">
    <location>
        <begin position="122"/>
        <end position="140"/>
    </location>
</feature>
<accession>A0A2W1BAQ1</accession>
<evidence type="ECO:0000256" key="6">
    <source>
        <dbReference type="ARBA" id="ARBA00023136"/>
    </source>
</evidence>
<dbReference type="PANTHER" id="PTHR11662">
    <property type="entry name" value="SOLUTE CARRIER FAMILY 17"/>
    <property type="match status" value="1"/>
</dbReference>
<keyword evidence="3 8" id="KW-0812">Transmembrane</keyword>
<evidence type="ECO:0000256" key="7">
    <source>
        <dbReference type="SAM" id="MobiDB-lite"/>
    </source>
</evidence>
<feature type="domain" description="Major facilitator superfamily (MFS) profile" evidence="9">
    <location>
        <begin position="1"/>
        <end position="469"/>
    </location>
</feature>
<feature type="transmembrane region" description="Helical" evidence="8">
    <location>
        <begin position="146"/>
        <end position="171"/>
    </location>
</feature>
<evidence type="ECO:0000313" key="10">
    <source>
        <dbReference type="EMBL" id="PZC71004.1"/>
    </source>
</evidence>
<dbReference type="AlphaFoldDB" id="A0A2W1BAQ1"/>
<feature type="transmembrane region" description="Helical" evidence="8">
    <location>
        <begin position="95"/>
        <end position="115"/>
    </location>
</feature>
<dbReference type="GO" id="GO:0006820">
    <property type="term" value="P:monoatomic anion transport"/>
    <property type="evidence" value="ECO:0007669"/>
    <property type="project" value="TreeGrafter"/>
</dbReference>
<dbReference type="Pfam" id="PF07690">
    <property type="entry name" value="MFS_1"/>
    <property type="match status" value="1"/>
</dbReference>
<protein>
    <recommendedName>
        <fullName evidence="9">Major facilitator superfamily (MFS) profile domain-containing protein</fullName>
    </recommendedName>
</protein>
<keyword evidence="6 8" id="KW-0472">Membrane</keyword>
<keyword evidence="2" id="KW-0813">Transport</keyword>
<dbReference type="InterPro" id="IPR036259">
    <property type="entry name" value="MFS_trans_sf"/>
</dbReference>
<evidence type="ECO:0000256" key="3">
    <source>
        <dbReference type="ARBA" id="ARBA00022692"/>
    </source>
</evidence>
<name>A0A2W1BAQ1_HELAM</name>
<keyword evidence="4" id="KW-0769">Symport</keyword>
<evidence type="ECO:0000256" key="5">
    <source>
        <dbReference type="ARBA" id="ARBA00022989"/>
    </source>
</evidence>
<gene>
    <name evidence="10" type="primary">HaOG214448</name>
    <name evidence="10" type="ORF">B5X24_HaOG214448</name>
</gene>
<dbReference type="InterPro" id="IPR050382">
    <property type="entry name" value="MFS_Na/Anion_cotransporter"/>
</dbReference>
<dbReference type="OMA" id="AMYSATH"/>
<organism evidence="10 11">
    <name type="scientific">Helicoverpa armigera</name>
    <name type="common">Cotton bollworm</name>
    <name type="synonym">Heliothis armigera</name>
    <dbReference type="NCBI Taxonomy" id="29058"/>
    <lineage>
        <taxon>Eukaryota</taxon>
        <taxon>Metazoa</taxon>
        <taxon>Ecdysozoa</taxon>
        <taxon>Arthropoda</taxon>
        <taxon>Hexapoda</taxon>
        <taxon>Insecta</taxon>
        <taxon>Pterygota</taxon>
        <taxon>Neoptera</taxon>
        <taxon>Endopterygota</taxon>
        <taxon>Lepidoptera</taxon>
        <taxon>Glossata</taxon>
        <taxon>Ditrysia</taxon>
        <taxon>Noctuoidea</taxon>
        <taxon>Noctuidae</taxon>
        <taxon>Heliothinae</taxon>
        <taxon>Helicoverpa</taxon>
    </lineage>
</organism>
<keyword evidence="5 8" id="KW-1133">Transmembrane helix</keyword>
<evidence type="ECO:0000256" key="1">
    <source>
        <dbReference type="ARBA" id="ARBA00004141"/>
    </source>
</evidence>
<dbReference type="EMBL" id="KZ150406">
    <property type="protein sequence ID" value="PZC71004.1"/>
    <property type="molecule type" value="Genomic_DNA"/>
</dbReference>
<dbReference type="PROSITE" id="PS50850">
    <property type="entry name" value="MFS"/>
    <property type="match status" value="1"/>
</dbReference>
<sequence>MAVIPVRVTLWIMLFTCCWVTYMLRVGMSITIIGMVPPVSRNASAGGSPCGSQSSMKHVSGDVVHYPGEADGHPLEEEEKKYGKVYDWSVAQQGLILGTYFWTYPISSLIGGMAAERYGPRLLVFVVTLISAFVTALSPMAADLGYYTLVIIRLILGLAAGFIYPCLHCLVARWVPQAEKGKFIAALMGGTLGTVVTWSLTGLIMENHGWSAAFYVPAAIAAAWCFIWWYLVADSPNEHKMISEKEKTYILTALGDRVQTKSKSMPPFKKIATSLPFLAMTVLHYGNLWGLYFILTAGPMFVKNVLGFQLSAAGALSALPYLARLFFAPIFGSIGDYLLGKQIWSTTKIRKFFCIFSHIIPGLLLGCLVSAGCNWPVSISLITFSMGMNGAATLTNLQNHQDLAPNYAGTLYGVANAIGSTAGFFTPMITAYFTKTGNTFDNWGPVFYVGAGAYIGAALFFIIFGTGNIQKWNYRQEPEPAGVLSWRPWGKTETPPASGKSSKK</sequence>
<feature type="transmembrane region" description="Helical" evidence="8">
    <location>
        <begin position="321"/>
        <end position="340"/>
    </location>
</feature>
<dbReference type="Gene3D" id="1.20.1250.20">
    <property type="entry name" value="MFS general substrate transporter like domains"/>
    <property type="match status" value="2"/>
</dbReference>
<dbReference type="GO" id="GO:0016020">
    <property type="term" value="C:membrane"/>
    <property type="evidence" value="ECO:0007669"/>
    <property type="project" value="UniProtKB-SubCell"/>
</dbReference>
<feature type="transmembrane region" description="Helical" evidence="8">
    <location>
        <begin position="352"/>
        <end position="371"/>
    </location>
</feature>
<proteinExistence type="predicted"/>
<dbReference type="GO" id="GO:0015293">
    <property type="term" value="F:symporter activity"/>
    <property type="evidence" value="ECO:0007669"/>
    <property type="project" value="UniProtKB-KW"/>
</dbReference>
<dbReference type="SUPFAM" id="SSF103473">
    <property type="entry name" value="MFS general substrate transporter"/>
    <property type="match status" value="1"/>
</dbReference>
<feature type="region of interest" description="Disordered" evidence="7">
    <location>
        <begin position="483"/>
        <end position="504"/>
    </location>
</feature>
<evidence type="ECO:0000256" key="4">
    <source>
        <dbReference type="ARBA" id="ARBA00022847"/>
    </source>
</evidence>
<dbReference type="PANTHER" id="PTHR11662:SF336">
    <property type="entry name" value="LP19554P"/>
    <property type="match status" value="1"/>
</dbReference>
<feature type="transmembrane region" description="Helical" evidence="8">
    <location>
        <begin position="275"/>
        <end position="301"/>
    </location>
</feature>
<evidence type="ECO:0000256" key="8">
    <source>
        <dbReference type="SAM" id="Phobius"/>
    </source>
</evidence>
<feature type="transmembrane region" description="Helical" evidence="8">
    <location>
        <begin position="445"/>
        <end position="465"/>
    </location>
</feature>
<dbReference type="InterPro" id="IPR020846">
    <property type="entry name" value="MFS_dom"/>
</dbReference>
<dbReference type="OrthoDB" id="2985014at2759"/>
<evidence type="ECO:0000259" key="9">
    <source>
        <dbReference type="PROSITE" id="PS50850"/>
    </source>
</evidence>
<feature type="transmembrane region" description="Helical" evidence="8">
    <location>
        <begin position="183"/>
        <end position="204"/>
    </location>
</feature>
<feature type="transmembrane region" description="Helical" evidence="8">
    <location>
        <begin position="12"/>
        <end position="36"/>
    </location>
</feature>
<feature type="transmembrane region" description="Helical" evidence="8">
    <location>
        <begin position="377"/>
        <end position="397"/>
    </location>
</feature>
<keyword evidence="11" id="KW-1185">Reference proteome</keyword>
<dbReference type="FunFam" id="1.20.1250.20:FF:000003">
    <property type="entry name" value="Solute carrier family 17 member 3"/>
    <property type="match status" value="1"/>
</dbReference>
<feature type="transmembrane region" description="Helical" evidence="8">
    <location>
        <begin position="210"/>
        <end position="231"/>
    </location>
</feature>
<feature type="transmembrane region" description="Helical" evidence="8">
    <location>
        <begin position="409"/>
        <end position="433"/>
    </location>
</feature>
<evidence type="ECO:0000256" key="2">
    <source>
        <dbReference type="ARBA" id="ARBA00022448"/>
    </source>
</evidence>